<feature type="domain" description="GATA-type" evidence="10">
    <location>
        <begin position="80"/>
        <end position="135"/>
    </location>
</feature>
<proteinExistence type="predicted"/>
<evidence type="ECO:0000256" key="2">
    <source>
        <dbReference type="ARBA" id="ARBA00022723"/>
    </source>
</evidence>
<keyword evidence="12" id="KW-1185">Reference proteome</keyword>
<dbReference type="Pfam" id="PF00320">
    <property type="entry name" value="GATA"/>
    <property type="match status" value="1"/>
</dbReference>
<dbReference type="HOGENOM" id="CLU_1327875_0_0_1"/>
<feature type="region of interest" description="Disordered" evidence="9">
    <location>
        <begin position="23"/>
        <end position="53"/>
    </location>
</feature>
<keyword evidence="4" id="KW-0862">Zinc</keyword>
<sequence>MFRVQQVCAFSLSITSSITARAQRQQKQQQQSQLRQHLSSPRVTSVPPSFYPEMQSINAQNSSRIGSRDGEMSYVHQFTCYEVIKCVNCETTQTPCWRLGKDGQFSCNKCGLYLLMNGIPKPLNRPTMSVAGQNRERQNSESKIENVKTEKFDFWRMISKLCSCISTLFNYMRHIHFINAYNVYYITPEYQRDPRLHTVTNSSVPTK</sequence>
<evidence type="ECO:0000256" key="4">
    <source>
        <dbReference type="ARBA" id="ARBA00022833"/>
    </source>
</evidence>
<evidence type="ECO:0000256" key="3">
    <source>
        <dbReference type="ARBA" id="ARBA00022771"/>
    </source>
</evidence>
<comment type="subcellular location">
    <subcellularLocation>
        <location evidence="1">Nucleus</location>
    </subcellularLocation>
</comment>
<evidence type="ECO:0000256" key="5">
    <source>
        <dbReference type="ARBA" id="ARBA00023015"/>
    </source>
</evidence>
<keyword evidence="7" id="KW-0539">Nucleus</keyword>
<evidence type="ECO:0000256" key="8">
    <source>
        <dbReference type="PROSITE-ProRule" id="PRU00094"/>
    </source>
</evidence>
<dbReference type="GO" id="GO:0000122">
    <property type="term" value="P:negative regulation of transcription by RNA polymerase II"/>
    <property type="evidence" value="ECO:0007669"/>
    <property type="project" value="TreeGrafter"/>
</dbReference>
<dbReference type="GO" id="GO:0045944">
    <property type="term" value="P:positive regulation of transcription by RNA polymerase II"/>
    <property type="evidence" value="ECO:0007669"/>
    <property type="project" value="TreeGrafter"/>
</dbReference>
<dbReference type="InterPro" id="IPR000679">
    <property type="entry name" value="Znf_GATA"/>
</dbReference>
<dbReference type="CDD" id="cd00202">
    <property type="entry name" value="ZnF_GATA"/>
    <property type="match status" value="1"/>
</dbReference>
<keyword evidence="3 8" id="KW-0863">Zinc-finger</keyword>
<reference evidence="11" key="2">
    <citation type="submission" date="2015-06" db="UniProtKB">
        <authorList>
            <consortium name="EnsemblMetazoa"/>
        </authorList>
    </citation>
    <scope>IDENTIFICATION</scope>
</reference>
<name>T1K6T0_TETUR</name>
<evidence type="ECO:0000256" key="6">
    <source>
        <dbReference type="ARBA" id="ARBA00023163"/>
    </source>
</evidence>
<dbReference type="GO" id="GO:0045165">
    <property type="term" value="P:cell fate commitment"/>
    <property type="evidence" value="ECO:0007669"/>
    <property type="project" value="TreeGrafter"/>
</dbReference>
<dbReference type="AlphaFoldDB" id="T1K6T0"/>
<dbReference type="PANTHER" id="PTHR10071">
    <property type="entry name" value="TRANSCRIPTION FACTOR GATA FAMILY MEMBER"/>
    <property type="match status" value="1"/>
</dbReference>
<evidence type="ECO:0000313" key="11">
    <source>
        <dbReference type="EnsemblMetazoa" id="tetur06g01600.1"/>
    </source>
</evidence>
<dbReference type="Proteomes" id="UP000015104">
    <property type="component" value="Unassembled WGS sequence"/>
</dbReference>
<dbReference type="PROSITE" id="PS50114">
    <property type="entry name" value="GATA_ZN_FINGER_2"/>
    <property type="match status" value="1"/>
</dbReference>
<dbReference type="EnsemblMetazoa" id="tetur06g01600.1">
    <property type="protein sequence ID" value="tetur06g01600.1"/>
    <property type="gene ID" value="tetur06g01600"/>
</dbReference>
<feature type="compositionally biased region" description="Low complexity" evidence="9">
    <location>
        <begin position="23"/>
        <end position="36"/>
    </location>
</feature>
<evidence type="ECO:0000313" key="12">
    <source>
        <dbReference type="Proteomes" id="UP000015104"/>
    </source>
</evidence>
<dbReference type="InterPro" id="IPR013088">
    <property type="entry name" value="Znf_NHR/GATA"/>
</dbReference>
<dbReference type="SMART" id="SM00401">
    <property type="entry name" value="ZnF_GATA"/>
    <property type="match status" value="1"/>
</dbReference>
<protein>
    <recommendedName>
        <fullName evidence="10">GATA-type domain-containing protein</fullName>
    </recommendedName>
</protein>
<dbReference type="GO" id="GO:0000981">
    <property type="term" value="F:DNA-binding transcription factor activity, RNA polymerase II-specific"/>
    <property type="evidence" value="ECO:0007669"/>
    <property type="project" value="TreeGrafter"/>
</dbReference>
<organism evidence="11 12">
    <name type="scientific">Tetranychus urticae</name>
    <name type="common">Two-spotted spider mite</name>
    <dbReference type="NCBI Taxonomy" id="32264"/>
    <lineage>
        <taxon>Eukaryota</taxon>
        <taxon>Metazoa</taxon>
        <taxon>Ecdysozoa</taxon>
        <taxon>Arthropoda</taxon>
        <taxon>Chelicerata</taxon>
        <taxon>Arachnida</taxon>
        <taxon>Acari</taxon>
        <taxon>Acariformes</taxon>
        <taxon>Trombidiformes</taxon>
        <taxon>Prostigmata</taxon>
        <taxon>Eleutherengona</taxon>
        <taxon>Raphignathae</taxon>
        <taxon>Tetranychoidea</taxon>
        <taxon>Tetranychidae</taxon>
        <taxon>Tetranychus</taxon>
    </lineage>
</organism>
<keyword evidence="2" id="KW-0479">Metal-binding</keyword>
<evidence type="ECO:0000259" key="10">
    <source>
        <dbReference type="PROSITE" id="PS50114"/>
    </source>
</evidence>
<feature type="compositionally biased region" description="Polar residues" evidence="9">
    <location>
        <begin position="37"/>
        <end position="47"/>
    </location>
</feature>
<dbReference type="Gene3D" id="3.30.50.10">
    <property type="entry name" value="Erythroid Transcription Factor GATA-1, subunit A"/>
    <property type="match status" value="1"/>
</dbReference>
<dbReference type="SUPFAM" id="SSF57716">
    <property type="entry name" value="Glucocorticoid receptor-like (DNA-binding domain)"/>
    <property type="match status" value="1"/>
</dbReference>
<reference evidence="12" key="1">
    <citation type="submission" date="2011-08" db="EMBL/GenBank/DDBJ databases">
        <authorList>
            <person name="Rombauts S."/>
        </authorList>
    </citation>
    <scope>NUCLEOTIDE SEQUENCE</scope>
    <source>
        <strain evidence="12">London</strain>
    </source>
</reference>
<evidence type="ECO:0000256" key="1">
    <source>
        <dbReference type="ARBA" id="ARBA00004123"/>
    </source>
</evidence>
<dbReference type="InterPro" id="IPR039355">
    <property type="entry name" value="Transcription_factor_GATA"/>
</dbReference>
<dbReference type="GO" id="GO:0008270">
    <property type="term" value="F:zinc ion binding"/>
    <property type="evidence" value="ECO:0007669"/>
    <property type="project" value="UniProtKB-KW"/>
</dbReference>
<dbReference type="GO" id="GO:0005634">
    <property type="term" value="C:nucleus"/>
    <property type="evidence" value="ECO:0007669"/>
    <property type="project" value="UniProtKB-SubCell"/>
</dbReference>
<accession>T1K6T0</accession>
<dbReference type="STRING" id="32264.T1K6T0"/>
<keyword evidence="6" id="KW-0804">Transcription</keyword>
<evidence type="ECO:0000256" key="9">
    <source>
        <dbReference type="SAM" id="MobiDB-lite"/>
    </source>
</evidence>
<dbReference type="GO" id="GO:0000978">
    <property type="term" value="F:RNA polymerase II cis-regulatory region sequence-specific DNA binding"/>
    <property type="evidence" value="ECO:0007669"/>
    <property type="project" value="TreeGrafter"/>
</dbReference>
<evidence type="ECO:0000256" key="7">
    <source>
        <dbReference type="ARBA" id="ARBA00023242"/>
    </source>
</evidence>
<dbReference type="PRINTS" id="PR00619">
    <property type="entry name" value="GATAZNFINGER"/>
</dbReference>
<dbReference type="EMBL" id="CAEY01001794">
    <property type="status" value="NOT_ANNOTATED_CDS"/>
    <property type="molecule type" value="Genomic_DNA"/>
</dbReference>
<dbReference type="PANTHER" id="PTHR10071:SF281">
    <property type="entry name" value="BOX A-BINDING FACTOR-RELATED"/>
    <property type="match status" value="1"/>
</dbReference>
<keyword evidence="5" id="KW-0805">Transcription regulation</keyword>